<accession>T2JYE2</accession>
<organism evidence="2 3">
    <name type="scientific">Crocosphaera watsonii WH 0402</name>
    <dbReference type="NCBI Taxonomy" id="1284629"/>
    <lineage>
        <taxon>Bacteria</taxon>
        <taxon>Bacillati</taxon>
        <taxon>Cyanobacteriota</taxon>
        <taxon>Cyanophyceae</taxon>
        <taxon>Oscillatoriophycideae</taxon>
        <taxon>Chroococcales</taxon>
        <taxon>Aphanothecaceae</taxon>
        <taxon>Crocosphaera</taxon>
    </lineage>
</organism>
<reference evidence="2 3" key="2">
    <citation type="submission" date="2013-09" db="EMBL/GenBank/DDBJ databases">
        <title>Whole genome comparison of six Crocosphaera watsonii strains with differing phenotypes.</title>
        <authorList>
            <person name="Bench S.R."/>
            <person name="Heller P."/>
            <person name="Frank I."/>
            <person name="Arciniega M."/>
            <person name="Shilova I.N."/>
            <person name="Zehr J.P."/>
        </authorList>
    </citation>
    <scope>NUCLEOTIDE SEQUENCE [LARGE SCALE GENOMIC DNA]</scope>
    <source>
        <strain evidence="2 3">WH 0402</strain>
    </source>
</reference>
<sequence>MNWSQEQWPKLWDYFSQQNNQGVDDEKRRKQFEERYELVNRLFPLPPSDDQNNKQSPPQKDANETVSSPQTSPSSSSNFSVDDLDC</sequence>
<dbReference type="EMBL" id="CAQN01001143">
    <property type="protein sequence ID" value="CCQ70240.1"/>
    <property type="molecule type" value="Genomic_DNA"/>
</dbReference>
<feature type="compositionally biased region" description="Polar residues" evidence="1">
    <location>
        <begin position="49"/>
        <end position="58"/>
    </location>
</feature>
<evidence type="ECO:0000313" key="3">
    <source>
        <dbReference type="Proteomes" id="UP000018130"/>
    </source>
</evidence>
<name>T2JYE2_CROWT</name>
<protein>
    <submittedName>
        <fullName evidence="2">Uncharacterized protein</fullName>
    </submittedName>
</protein>
<evidence type="ECO:0000256" key="1">
    <source>
        <dbReference type="SAM" id="MobiDB-lite"/>
    </source>
</evidence>
<dbReference type="Proteomes" id="UP000018130">
    <property type="component" value="Unassembled WGS sequence"/>
</dbReference>
<comment type="caution">
    <text evidence="2">The sequence shown here is derived from an EMBL/GenBank/DDBJ whole genome shotgun (WGS) entry which is preliminary data.</text>
</comment>
<proteinExistence type="predicted"/>
<evidence type="ECO:0000313" key="2">
    <source>
        <dbReference type="EMBL" id="CCQ70240.1"/>
    </source>
</evidence>
<gene>
    <name evidence="2" type="ORF">CWATWH0402_4177</name>
</gene>
<feature type="compositionally biased region" description="Low complexity" evidence="1">
    <location>
        <begin position="67"/>
        <end position="80"/>
    </location>
</feature>
<dbReference type="AlphaFoldDB" id="T2JYE2"/>
<feature type="region of interest" description="Disordered" evidence="1">
    <location>
        <begin position="42"/>
        <end position="86"/>
    </location>
</feature>
<reference evidence="2 3" key="1">
    <citation type="submission" date="2013-01" db="EMBL/GenBank/DDBJ databases">
        <authorList>
            <person name="Bench S."/>
        </authorList>
    </citation>
    <scope>NUCLEOTIDE SEQUENCE [LARGE SCALE GENOMIC DNA]</scope>
    <source>
        <strain evidence="2 3">WH 0402</strain>
    </source>
</reference>